<evidence type="ECO:0000256" key="2">
    <source>
        <dbReference type="SAM" id="Phobius"/>
    </source>
</evidence>
<sequence>MLTSRRATSAPSISSARKGIRSSHRLSLTVHRIVCRHKVISRICMNRLSSLAYLNAVLYHSPCNTLPYLIICTYYLLYV</sequence>
<dbReference type="EnsemblPlants" id="TuG1812G0700002099.01.T02">
    <property type="protein sequence ID" value="TuG1812G0700002099.01.T02.cds343148"/>
    <property type="gene ID" value="TuG1812G0700002099.01"/>
</dbReference>
<reference evidence="3" key="2">
    <citation type="submission" date="2018-03" db="EMBL/GenBank/DDBJ databases">
        <title>The Triticum urartu genome reveals the dynamic nature of wheat genome evolution.</title>
        <authorList>
            <person name="Ling H."/>
            <person name="Ma B."/>
            <person name="Shi X."/>
            <person name="Liu H."/>
            <person name="Dong L."/>
            <person name="Sun H."/>
            <person name="Cao Y."/>
            <person name="Gao Q."/>
            <person name="Zheng S."/>
            <person name="Li Y."/>
            <person name="Yu Y."/>
            <person name="Du H."/>
            <person name="Qi M."/>
            <person name="Li Y."/>
            <person name="Yu H."/>
            <person name="Cui Y."/>
            <person name="Wang N."/>
            <person name="Chen C."/>
            <person name="Wu H."/>
            <person name="Zhao Y."/>
            <person name="Zhang J."/>
            <person name="Li Y."/>
            <person name="Zhou W."/>
            <person name="Zhang B."/>
            <person name="Hu W."/>
            <person name="Eijk M."/>
            <person name="Tang J."/>
            <person name="Witsenboer H."/>
            <person name="Zhao S."/>
            <person name="Li Z."/>
            <person name="Zhang A."/>
            <person name="Wang D."/>
            <person name="Liang C."/>
        </authorList>
    </citation>
    <scope>NUCLEOTIDE SEQUENCE [LARGE SCALE GENOMIC DNA]</scope>
    <source>
        <strain evidence="3">cv. G1812</strain>
    </source>
</reference>
<accession>A0A8R7QYJ6</accession>
<keyword evidence="2" id="KW-0812">Transmembrane</keyword>
<feature type="transmembrane region" description="Helical" evidence="2">
    <location>
        <begin position="51"/>
        <end position="77"/>
    </location>
</feature>
<dbReference type="Proteomes" id="UP000015106">
    <property type="component" value="Chromosome 7"/>
</dbReference>
<dbReference type="EnsemblPlants" id="TuG1812G0700002099.01.T05">
    <property type="protein sequence ID" value="TuG1812G0700002099.01.T05.cds343142"/>
    <property type="gene ID" value="TuG1812G0700002099.01"/>
</dbReference>
<keyword evidence="4" id="KW-1185">Reference proteome</keyword>
<keyword evidence="2" id="KW-1133">Transmembrane helix</keyword>
<feature type="region of interest" description="Disordered" evidence="1">
    <location>
        <begin position="1"/>
        <end position="23"/>
    </location>
</feature>
<evidence type="ECO:0000313" key="3">
    <source>
        <dbReference type="EnsemblPlants" id="TuG1812G0700002099.01.T02.cds343148"/>
    </source>
</evidence>
<protein>
    <submittedName>
        <fullName evidence="3">Uncharacterized protein</fullName>
    </submittedName>
</protein>
<dbReference type="EnsemblPlants" id="TuG1812G0700002099.01.T04">
    <property type="protein sequence ID" value="TuG1812G0700002099.01.T04.cds343142"/>
    <property type="gene ID" value="TuG1812G0700002099.01"/>
</dbReference>
<evidence type="ECO:0000313" key="4">
    <source>
        <dbReference type="Proteomes" id="UP000015106"/>
    </source>
</evidence>
<reference evidence="3" key="3">
    <citation type="submission" date="2022-06" db="UniProtKB">
        <authorList>
            <consortium name="EnsemblPlants"/>
        </authorList>
    </citation>
    <scope>IDENTIFICATION</scope>
</reference>
<organism evidence="3 4">
    <name type="scientific">Triticum urartu</name>
    <name type="common">Red wild einkorn</name>
    <name type="synonym">Crithodium urartu</name>
    <dbReference type="NCBI Taxonomy" id="4572"/>
    <lineage>
        <taxon>Eukaryota</taxon>
        <taxon>Viridiplantae</taxon>
        <taxon>Streptophyta</taxon>
        <taxon>Embryophyta</taxon>
        <taxon>Tracheophyta</taxon>
        <taxon>Spermatophyta</taxon>
        <taxon>Magnoliopsida</taxon>
        <taxon>Liliopsida</taxon>
        <taxon>Poales</taxon>
        <taxon>Poaceae</taxon>
        <taxon>BOP clade</taxon>
        <taxon>Pooideae</taxon>
        <taxon>Triticodae</taxon>
        <taxon>Triticeae</taxon>
        <taxon>Triticinae</taxon>
        <taxon>Triticum</taxon>
    </lineage>
</organism>
<feature type="compositionally biased region" description="Polar residues" evidence="1">
    <location>
        <begin position="1"/>
        <end position="15"/>
    </location>
</feature>
<dbReference type="AlphaFoldDB" id="A0A8R7QYJ6"/>
<name>A0A8R7QYJ6_TRIUA</name>
<dbReference type="Gramene" id="TuG1812G0700002099.01.T04">
    <property type="protein sequence ID" value="TuG1812G0700002099.01.T04.cds343142"/>
    <property type="gene ID" value="TuG1812G0700002099.01"/>
</dbReference>
<keyword evidence="2" id="KW-0472">Membrane</keyword>
<reference evidence="4" key="1">
    <citation type="journal article" date="2013" name="Nature">
        <title>Draft genome of the wheat A-genome progenitor Triticum urartu.</title>
        <authorList>
            <person name="Ling H.Q."/>
            <person name="Zhao S."/>
            <person name="Liu D."/>
            <person name="Wang J."/>
            <person name="Sun H."/>
            <person name="Zhang C."/>
            <person name="Fan H."/>
            <person name="Li D."/>
            <person name="Dong L."/>
            <person name="Tao Y."/>
            <person name="Gao C."/>
            <person name="Wu H."/>
            <person name="Li Y."/>
            <person name="Cui Y."/>
            <person name="Guo X."/>
            <person name="Zheng S."/>
            <person name="Wang B."/>
            <person name="Yu K."/>
            <person name="Liang Q."/>
            <person name="Yang W."/>
            <person name="Lou X."/>
            <person name="Chen J."/>
            <person name="Feng M."/>
            <person name="Jian J."/>
            <person name="Zhang X."/>
            <person name="Luo G."/>
            <person name="Jiang Y."/>
            <person name="Liu J."/>
            <person name="Wang Z."/>
            <person name="Sha Y."/>
            <person name="Zhang B."/>
            <person name="Wu H."/>
            <person name="Tang D."/>
            <person name="Shen Q."/>
            <person name="Xue P."/>
            <person name="Zou S."/>
            <person name="Wang X."/>
            <person name="Liu X."/>
            <person name="Wang F."/>
            <person name="Yang Y."/>
            <person name="An X."/>
            <person name="Dong Z."/>
            <person name="Zhang K."/>
            <person name="Zhang X."/>
            <person name="Luo M.C."/>
            <person name="Dvorak J."/>
            <person name="Tong Y."/>
            <person name="Wang J."/>
            <person name="Yang H."/>
            <person name="Li Z."/>
            <person name="Wang D."/>
            <person name="Zhang A."/>
            <person name="Wang J."/>
        </authorList>
    </citation>
    <scope>NUCLEOTIDE SEQUENCE</scope>
    <source>
        <strain evidence="4">cv. G1812</strain>
    </source>
</reference>
<dbReference type="Gramene" id="TuG1812G0700002099.01.T05">
    <property type="protein sequence ID" value="TuG1812G0700002099.01.T05.cds343142"/>
    <property type="gene ID" value="TuG1812G0700002099.01"/>
</dbReference>
<dbReference type="Gramene" id="TuG1812G0700002099.01.T02">
    <property type="protein sequence ID" value="TuG1812G0700002099.01.T02.cds343148"/>
    <property type="gene ID" value="TuG1812G0700002099.01"/>
</dbReference>
<evidence type="ECO:0000256" key="1">
    <source>
        <dbReference type="SAM" id="MobiDB-lite"/>
    </source>
</evidence>
<proteinExistence type="predicted"/>